<evidence type="ECO:0000313" key="1">
    <source>
        <dbReference type="EMBL" id="KAH0546952.1"/>
    </source>
</evidence>
<accession>A0AAV7I7Y1</accession>
<protein>
    <submittedName>
        <fullName evidence="1">Uncharacterized protein</fullName>
    </submittedName>
</protein>
<evidence type="ECO:0000313" key="2">
    <source>
        <dbReference type="Proteomes" id="UP000826195"/>
    </source>
</evidence>
<name>A0AAV7I7Y1_COTGL</name>
<dbReference type="AlphaFoldDB" id="A0AAV7I7Y1"/>
<keyword evidence="2" id="KW-1185">Reference proteome</keyword>
<comment type="caution">
    <text evidence="1">The sequence shown here is derived from an EMBL/GenBank/DDBJ whole genome shotgun (WGS) entry which is preliminary data.</text>
</comment>
<dbReference type="EMBL" id="JAHXZJ010002237">
    <property type="protein sequence ID" value="KAH0546952.1"/>
    <property type="molecule type" value="Genomic_DNA"/>
</dbReference>
<gene>
    <name evidence="1" type="ORF">KQX54_016370</name>
</gene>
<organism evidence="1 2">
    <name type="scientific">Cotesia glomerata</name>
    <name type="common">Lepidopteran parasitic wasp</name>
    <name type="synonym">Apanteles glomeratus</name>
    <dbReference type="NCBI Taxonomy" id="32391"/>
    <lineage>
        <taxon>Eukaryota</taxon>
        <taxon>Metazoa</taxon>
        <taxon>Ecdysozoa</taxon>
        <taxon>Arthropoda</taxon>
        <taxon>Hexapoda</taxon>
        <taxon>Insecta</taxon>
        <taxon>Pterygota</taxon>
        <taxon>Neoptera</taxon>
        <taxon>Endopterygota</taxon>
        <taxon>Hymenoptera</taxon>
        <taxon>Apocrita</taxon>
        <taxon>Ichneumonoidea</taxon>
        <taxon>Braconidae</taxon>
        <taxon>Microgastrinae</taxon>
        <taxon>Cotesia</taxon>
    </lineage>
</organism>
<proteinExistence type="predicted"/>
<dbReference type="Proteomes" id="UP000826195">
    <property type="component" value="Unassembled WGS sequence"/>
</dbReference>
<sequence length="95" mass="11115">MSISLKLIHDFQASFYAKQVTTCLGQEGSGKRKNEKEKQGREVDREYWEFSDTKKPVKNSVKRKIFSSQVHSCFNNHVKRNADSKRRGMGWVYRG</sequence>
<reference evidence="1 2" key="1">
    <citation type="journal article" date="2021" name="J. Hered.">
        <title>A chromosome-level genome assembly of the parasitoid wasp, Cotesia glomerata (Hymenoptera: Braconidae).</title>
        <authorList>
            <person name="Pinto B.J."/>
            <person name="Weis J.J."/>
            <person name="Gamble T."/>
            <person name="Ode P.J."/>
            <person name="Paul R."/>
            <person name="Zaspel J.M."/>
        </authorList>
    </citation>
    <scope>NUCLEOTIDE SEQUENCE [LARGE SCALE GENOMIC DNA]</scope>
    <source>
        <strain evidence="1">CgM1</strain>
    </source>
</reference>